<dbReference type="Gene3D" id="2.60.120.290">
    <property type="entry name" value="Spermadhesin, CUB domain"/>
    <property type="match status" value="2"/>
</dbReference>
<feature type="domain" description="Peptidase M12A" evidence="10">
    <location>
        <begin position="1"/>
        <end position="42"/>
    </location>
</feature>
<dbReference type="CDD" id="cd00041">
    <property type="entry name" value="CUB"/>
    <property type="match status" value="2"/>
</dbReference>
<dbReference type="InterPro" id="IPR000859">
    <property type="entry name" value="CUB_dom"/>
</dbReference>
<comment type="caution">
    <text evidence="8">Lacks conserved residue(s) required for the propagation of feature annotation.</text>
</comment>
<feature type="domain" description="CUB" evidence="9">
    <location>
        <begin position="44"/>
        <end position="156"/>
    </location>
</feature>
<evidence type="ECO:0000256" key="8">
    <source>
        <dbReference type="PROSITE-ProRule" id="PRU00059"/>
    </source>
</evidence>
<accession>A0ABN9MA88</accession>
<dbReference type="InterPro" id="IPR035914">
    <property type="entry name" value="Sperma_CUB_dom_sf"/>
</dbReference>
<dbReference type="SMART" id="SM00042">
    <property type="entry name" value="CUB"/>
    <property type="match status" value="2"/>
</dbReference>
<evidence type="ECO:0000256" key="4">
    <source>
        <dbReference type="ARBA" id="ARBA00022801"/>
    </source>
</evidence>
<organism evidence="11 12">
    <name type="scientific">Ranitomeya imitator</name>
    <name type="common">mimic poison frog</name>
    <dbReference type="NCBI Taxonomy" id="111125"/>
    <lineage>
        <taxon>Eukaryota</taxon>
        <taxon>Metazoa</taxon>
        <taxon>Chordata</taxon>
        <taxon>Craniata</taxon>
        <taxon>Vertebrata</taxon>
        <taxon>Euteleostomi</taxon>
        <taxon>Amphibia</taxon>
        <taxon>Batrachia</taxon>
        <taxon>Anura</taxon>
        <taxon>Neobatrachia</taxon>
        <taxon>Hyloidea</taxon>
        <taxon>Dendrobatidae</taxon>
        <taxon>Dendrobatinae</taxon>
        <taxon>Ranitomeya</taxon>
    </lineage>
</organism>
<keyword evidence="7" id="KW-1015">Disulfide bond</keyword>
<dbReference type="InterPro" id="IPR024079">
    <property type="entry name" value="MetalloPept_cat_dom_sf"/>
</dbReference>
<comment type="caution">
    <text evidence="11">The sequence shown here is derived from an EMBL/GenBank/DDBJ whole genome shotgun (WGS) entry which is preliminary data.</text>
</comment>
<sequence>SYSNTPGQPSLNPKPDQSVDIGQRYGLSPLDVSKVKTLYDCNICSFLLTGINGSLDFETITSSYEDSSSCVWLVRVNRNKAFLQFDQFDVPSSAECAAYYVTVYDGQSKTSAVLLDRACGAQELPLLVASGNSLLVEFVYEVPLAAIDLKASYGLVDCGGTYTADNDTITSPCYPDLYPNLSDCITTIWAPEGYQIVLNFTTFDVEYSNSCLYDYLIINDGGRANSPLLGRFCSNTPIPTIISTGNVLLLQFRSDNWINMAGYSADYYF</sequence>
<feature type="non-terminal residue" evidence="11">
    <location>
        <position position="1"/>
    </location>
</feature>
<evidence type="ECO:0000256" key="1">
    <source>
        <dbReference type="ARBA" id="ARBA00022670"/>
    </source>
</evidence>
<dbReference type="PROSITE" id="PS51864">
    <property type="entry name" value="ASTACIN"/>
    <property type="match status" value="1"/>
</dbReference>
<evidence type="ECO:0000313" key="11">
    <source>
        <dbReference type="EMBL" id="CAJ0961694.1"/>
    </source>
</evidence>
<dbReference type="SUPFAM" id="SSF49854">
    <property type="entry name" value="Spermadhesin, CUB domain"/>
    <property type="match status" value="2"/>
</dbReference>
<keyword evidence="6" id="KW-0482">Metalloprotease</keyword>
<evidence type="ECO:0000256" key="3">
    <source>
        <dbReference type="ARBA" id="ARBA00022737"/>
    </source>
</evidence>
<keyword evidence="1" id="KW-0645">Protease</keyword>
<evidence type="ECO:0000256" key="6">
    <source>
        <dbReference type="ARBA" id="ARBA00023049"/>
    </source>
</evidence>
<feature type="non-terminal residue" evidence="11">
    <location>
        <position position="269"/>
    </location>
</feature>
<keyword evidence="4" id="KW-0378">Hydrolase</keyword>
<feature type="domain" description="CUB" evidence="9">
    <location>
        <begin position="158"/>
        <end position="269"/>
    </location>
</feature>
<evidence type="ECO:0000259" key="10">
    <source>
        <dbReference type="PROSITE" id="PS51864"/>
    </source>
</evidence>
<evidence type="ECO:0000256" key="7">
    <source>
        <dbReference type="ARBA" id="ARBA00023157"/>
    </source>
</evidence>
<keyword evidence="12" id="KW-1185">Reference proteome</keyword>
<evidence type="ECO:0000256" key="5">
    <source>
        <dbReference type="ARBA" id="ARBA00022833"/>
    </source>
</evidence>
<proteinExistence type="predicted"/>
<dbReference type="EMBL" id="CAUEEQ010053374">
    <property type="protein sequence ID" value="CAJ0961694.1"/>
    <property type="molecule type" value="Genomic_DNA"/>
</dbReference>
<dbReference type="PANTHER" id="PTHR24251">
    <property type="entry name" value="OVOCHYMASE-RELATED"/>
    <property type="match status" value="1"/>
</dbReference>
<evidence type="ECO:0008006" key="13">
    <source>
        <dbReference type="Google" id="ProtNLM"/>
    </source>
</evidence>
<dbReference type="Pfam" id="PF00431">
    <property type="entry name" value="CUB"/>
    <property type="match status" value="2"/>
</dbReference>
<dbReference type="InterPro" id="IPR001506">
    <property type="entry name" value="Peptidase_M12A"/>
</dbReference>
<protein>
    <recommendedName>
        <fullName evidence="13">CUB domain-containing protein</fullName>
    </recommendedName>
</protein>
<keyword evidence="5" id="KW-0862">Zinc</keyword>
<dbReference type="PROSITE" id="PS01180">
    <property type="entry name" value="CUB"/>
    <property type="match status" value="2"/>
</dbReference>
<evidence type="ECO:0000313" key="12">
    <source>
        <dbReference type="Proteomes" id="UP001176940"/>
    </source>
</evidence>
<gene>
    <name evidence="11" type="ORF">RIMI_LOCUS17908237</name>
</gene>
<dbReference type="Proteomes" id="UP001176940">
    <property type="component" value="Unassembled WGS sequence"/>
</dbReference>
<keyword evidence="2" id="KW-0479">Metal-binding</keyword>
<evidence type="ECO:0000256" key="2">
    <source>
        <dbReference type="ARBA" id="ARBA00022723"/>
    </source>
</evidence>
<name>A0ABN9MA88_9NEOB</name>
<keyword evidence="3" id="KW-0677">Repeat</keyword>
<evidence type="ECO:0000259" key="9">
    <source>
        <dbReference type="PROSITE" id="PS01180"/>
    </source>
</evidence>
<reference evidence="11" key="1">
    <citation type="submission" date="2023-07" db="EMBL/GenBank/DDBJ databases">
        <authorList>
            <person name="Stuckert A."/>
        </authorList>
    </citation>
    <scope>NUCLEOTIDE SEQUENCE</scope>
</reference>
<dbReference type="Gene3D" id="3.40.390.10">
    <property type="entry name" value="Collagenase (Catalytic Domain)"/>
    <property type="match status" value="1"/>
</dbReference>